<keyword evidence="2" id="KW-1185">Reference proteome</keyword>
<name>A0ACA9S7G8_9GLOM</name>
<accession>A0ACA9S7G8</accession>
<dbReference type="EMBL" id="CAJVQC010096191">
    <property type="protein sequence ID" value="CAG8828835.1"/>
    <property type="molecule type" value="Genomic_DNA"/>
</dbReference>
<dbReference type="Proteomes" id="UP000789920">
    <property type="component" value="Unassembled WGS sequence"/>
</dbReference>
<organism evidence="1 2">
    <name type="scientific">Racocetra persica</name>
    <dbReference type="NCBI Taxonomy" id="160502"/>
    <lineage>
        <taxon>Eukaryota</taxon>
        <taxon>Fungi</taxon>
        <taxon>Fungi incertae sedis</taxon>
        <taxon>Mucoromycota</taxon>
        <taxon>Glomeromycotina</taxon>
        <taxon>Glomeromycetes</taxon>
        <taxon>Diversisporales</taxon>
        <taxon>Gigasporaceae</taxon>
        <taxon>Racocetra</taxon>
    </lineage>
</organism>
<feature type="non-terminal residue" evidence="1">
    <location>
        <position position="69"/>
    </location>
</feature>
<reference evidence="1" key="1">
    <citation type="submission" date="2021-06" db="EMBL/GenBank/DDBJ databases">
        <authorList>
            <person name="Kallberg Y."/>
            <person name="Tangrot J."/>
            <person name="Rosling A."/>
        </authorList>
    </citation>
    <scope>NUCLEOTIDE SEQUENCE</scope>
    <source>
        <strain evidence="1">MA461A</strain>
    </source>
</reference>
<proteinExistence type="predicted"/>
<sequence length="69" mass="7890">MSQSNSDSETYSVRNQDLIRKLKKLIDSRIGSVKLTHVRGHQGNYNNEQADKLSKTGSLKEEIIEKDEK</sequence>
<gene>
    <name evidence="1" type="ORF">RPERSI_LOCUS27341</name>
</gene>
<comment type="caution">
    <text evidence="1">The sequence shown here is derived from an EMBL/GenBank/DDBJ whole genome shotgun (WGS) entry which is preliminary data.</text>
</comment>
<evidence type="ECO:0000313" key="2">
    <source>
        <dbReference type="Proteomes" id="UP000789920"/>
    </source>
</evidence>
<protein>
    <submittedName>
        <fullName evidence="1">8493_t:CDS:1</fullName>
    </submittedName>
</protein>
<evidence type="ECO:0000313" key="1">
    <source>
        <dbReference type="EMBL" id="CAG8828835.1"/>
    </source>
</evidence>